<evidence type="ECO:0000256" key="3">
    <source>
        <dbReference type="ARBA" id="ARBA00012775"/>
    </source>
</evidence>
<accession>A0A1Y1HHF7</accession>
<evidence type="ECO:0000256" key="5">
    <source>
        <dbReference type="ARBA" id="ARBA00022801"/>
    </source>
</evidence>
<keyword evidence="4 11" id="KW-0479">Metal-binding</keyword>
<feature type="active site" description="Proton acceptor" evidence="9">
    <location>
        <position position="769"/>
    </location>
</feature>
<dbReference type="GO" id="GO:0032264">
    <property type="term" value="P:IMP salvage"/>
    <property type="evidence" value="ECO:0007669"/>
    <property type="project" value="UniProtKB-UniPathway"/>
</dbReference>
<evidence type="ECO:0000313" key="15">
    <source>
        <dbReference type="Proteomes" id="UP000054558"/>
    </source>
</evidence>
<dbReference type="OrthoDB" id="1723809at2759"/>
<feature type="binding site" evidence="11">
    <location>
        <position position="479"/>
    </location>
    <ligand>
        <name>Zn(2+)</name>
        <dbReference type="ChEBI" id="CHEBI:29105"/>
        <note>catalytic</note>
    </ligand>
</feature>
<proteinExistence type="inferred from homology"/>
<dbReference type="UniPathway" id="UPA00591">
    <property type="reaction ID" value="UER00663"/>
</dbReference>
<dbReference type="PANTHER" id="PTHR11359">
    <property type="entry name" value="AMP DEAMINASE"/>
    <property type="match status" value="1"/>
</dbReference>
<dbReference type="PANTHER" id="PTHR11359:SF0">
    <property type="entry name" value="AMP DEAMINASE"/>
    <property type="match status" value="1"/>
</dbReference>
<evidence type="ECO:0000256" key="12">
    <source>
        <dbReference type="SAM" id="MobiDB-lite"/>
    </source>
</evidence>
<comment type="pathway">
    <text evidence="1">Purine metabolism; IMP biosynthesis via salvage pathway; IMP from AMP: step 1/1.</text>
</comment>
<dbReference type="Gene3D" id="3.20.20.140">
    <property type="entry name" value="Metal-dependent hydrolases"/>
    <property type="match status" value="1"/>
</dbReference>
<feature type="binding site" evidence="10">
    <location>
        <position position="481"/>
    </location>
    <ligand>
        <name>substrate</name>
    </ligand>
</feature>
<feature type="binding site" evidence="11">
    <location>
        <position position="824"/>
    </location>
    <ligand>
        <name>Zn(2+)</name>
        <dbReference type="ChEBI" id="CHEBI:29105"/>
        <note>catalytic</note>
    </ligand>
</feature>
<dbReference type="GO" id="GO:0046872">
    <property type="term" value="F:metal ion binding"/>
    <property type="evidence" value="ECO:0007669"/>
    <property type="project" value="UniProtKB-KW"/>
</dbReference>
<keyword evidence="13" id="KW-0472">Membrane</keyword>
<feature type="compositionally biased region" description="Acidic residues" evidence="12">
    <location>
        <begin position="240"/>
        <end position="257"/>
    </location>
</feature>
<sequence length="927" mass="106150">MAPSADSALPAPLPSLALAALFGAGIALAGAYYFHRQHLKEFELLRDGLQRGSLRKGRKGERALSGEEEEDARHPRRKKASQSPTRRRRHPPHENGGAFDPFRGGAHLAPGATLPDGKAASAARISSDFSDPSKMPTVSSLPHLGKLERNISEHSRTETPAGGTSANGMPPLPRIATHKLEAGNSLSKSGTRRVQSLQDLRKSAPTSPVKSQFARVEMTDEDDDEAMQAEAEERLRLEAEGEDEAPGNEEEEAERQEEEMIAKKEEQERLNWHVPDPEKGATSADGNLEPDALLKAPEPIAAYEMRKKEEPETYTRVMVTPEVVPGPEEVEVCSMLQECMELRKKYVYRANIPPWHSDQKWPARDPGTHKLVESPFQYNPEQGTEHVFRMRDGVMDVFADKNSEENLFPVPDSVEFFTDLHRVLRIANYGGVKTFCHQRLRLLEQKFNLHLMLNADREFLAQKSAPHRDFYNVRKVDTHVHHSACMNQKHLLRFIKSKLRKEPDEVVIFRDGKYLTLREVFESLDLTGYDLNVDLLDVHADKNTFHRFDKFNLKYNPCGQSRLREIFLKQDNMIQGRFLAELTKEVLSDLAASKYQMAEYRISIYGRKQSEWDQLASWIVNNDLYSDNVVWLIQLPRLYNVYKEMGIIQDFQTMLDNIFIPLFEVTADPASHPQLHVFLRSVAGFDMVDDESKPERRPTKHMQTPEQWNNPFNPAYSYWAYYVWANLTVLNRFRESKGYTTLTFRPHSGEAGDIDHLAATFLTCHNIAHGNNLRKTPSLQYLYYLAQIGLAMSPLSNNSLFLDYHRNPFPMFFARGMNVSLSTDDPLMIHLTKEPLVEEYSIAAQVWKLSACDLCEIARNSVYQSGFQHDVKAHWVGDKYYLRGPDGNDIHKTNVPHMRVEFRHEVWEGELQFIYFNEADIPQEIDC</sequence>
<gene>
    <name evidence="14" type="ORF">KFL_000050310</name>
</gene>
<keyword evidence="7" id="KW-0546">Nucleotide metabolism</keyword>
<feature type="compositionally biased region" description="Polar residues" evidence="12">
    <location>
        <begin position="184"/>
        <end position="210"/>
    </location>
</feature>
<feature type="binding site" evidence="10">
    <location>
        <position position="750"/>
    </location>
    <ligand>
        <name>substrate</name>
    </ligand>
</feature>
<dbReference type="GO" id="GO:0006188">
    <property type="term" value="P:IMP biosynthetic process"/>
    <property type="evidence" value="ECO:0000318"/>
    <property type="project" value="GO_Central"/>
</dbReference>
<keyword evidence="6 11" id="KW-0862">Zinc</keyword>
<dbReference type="SUPFAM" id="SSF51556">
    <property type="entry name" value="Metallo-dependent hydrolases"/>
    <property type="match status" value="1"/>
</dbReference>
<feature type="binding site" evidence="11">
    <location>
        <position position="481"/>
    </location>
    <ligand>
        <name>Zn(2+)</name>
        <dbReference type="ChEBI" id="CHEBI:29105"/>
        <note>catalytic</note>
    </ligand>
</feature>
<dbReference type="GO" id="GO:0046033">
    <property type="term" value="P:AMP metabolic process"/>
    <property type="evidence" value="ECO:0000318"/>
    <property type="project" value="GO_Central"/>
</dbReference>
<dbReference type="PROSITE" id="PS00485">
    <property type="entry name" value="A_DEAMINASE"/>
    <property type="match status" value="1"/>
</dbReference>
<feature type="compositionally biased region" description="Basic and acidic residues" evidence="12">
    <location>
        <begin position="258"/>
        <end position="279"/>
    </location>
</feature>
<evidence type="ECO:0000256" key="7">
    <source>
        <dbReference type="ARBA" id="ARBA00023080"/>
    </source>
</evidence>
<dbReference type="EC" id="3.5.4.6" evidence="3"/>
<keyword evidence="13" id="KW-1133">Transmembrane helix</keyword>
<comment type="similarity">
    <text evidence="2">Belongs to the metallo-dependent hydrolases superfamily. Adenosine and AMP deaminases family.</text>
</comment>
<keyword evidence="13" id="KW-0812">Transmembrane</keyword>
<evidence type="ECO:0000256" key="2">
    <source>
        <dbReference type="ARBA" id="ARBA00006676"/>
    </source>
</evidence>
<dbReference type="Proteomes" id="UP000054558">
    <property type="component" value="Unassembled WGS sequence"/>
</dbReference>
<evidence type="ECO:0000256" key="4">
    <source>
        <dbReference type="ARBA" id="ARBA00022723"/>
    </source>
</evidence>
<evidence type="ECO:0000256" key="13">
    <source>
        <dbReference type="SAM" id="Phobius"/>
    </source>
</evidence>
<protein>
    <recommendedName>
        <fullName evidence="3">AMP deaminase</fullName>
        <ecNumber evidence="3">3.5.4.6</ecNumber>
    </recommendedName>
</protein>
<dbReference type="FunFam" id="4.10.800.20:FF:000001">
    <property type="entry name" value="AMP deaminase"/>
    <property type="match status" value="1"/>
</dbReference>
<dbReference type="STRING" id="105231.A0A1Y1HHF7"/>
<keyword evidence="15" id="KW-1185">Reference proteome</keyword>
<dbReference type="FunFam" id="3.20.20.140:FF:000035">
    <property type="entry name" value="Probable amp deaminase"/>
    <property type="match status" value="1"/>
</dbReference>
<evidence type="ECO:0000256" key="1">
    <source>
        <dbReference type="ARBA" id="ARBA00004955"/>
    </source>
</evidence>
<dbReference type="OMA" id="GNAGPEC"/>
<organism evidence="14 15">
    <name type="scientific">Klebsormidium nitens</name>
    <name type="common">Green alga</name>
    <name type="synonym">Ulothrix nitens</name>
    <dbReference type="NCBI Taxonomy" id="105231"/>
    <lineage>
        <taxon>Eukaryota</taxon>
        <taxon>Viridiplantae</taxon>
        <taxon>Streptophyta</taxon>
        <taxon>Klebsormidiophyceae</taxon>
        <taxon>Klebsormidiales</taxon>
        <taxon>Klebsormidiaceae</taxon>
        <taxon>Klebsormidium</taxon>
    </lineage>
</organism>
<evidence type="ECO:0000256" key="8">
    <source>
        <dbReference type="ARBA" id="ARBA00051746"/>
    </source>
</evidence>
<feature type="binding site" evidence="10">
    <location>
        <begin position="550"/>
        <end position="555"/>
    </location>
    <ligand>
        <name>substrate</name>
    </ligand>
</feature>
<feature type="region of interest" description="Disordered" evidence="12">
    <location>
        <begin position="53"/>
        <end position="290"/>
    </location>
</feature>
<dbReference type="Pfam" id="PF19326">
    <property type="entry name" value="AMP_deaminase"/>
    <property type="match status" value="1"/>
</dbReference>
<reference evidence="14 15" key="1">
    <citation type="journal article" date="2014" name="Nat. Commun.">
        <title>Klebsormidium flaccidum genome reveals primary factors for plant terrestrial adaptation.</title>
        <authorList>
            <person name="Hori K."/>
            <person name="Maruyama F."/>
            <person name="Fujisawa T."/>
            <person name="Togashi T."/>
            <person name="Yamamoto N."/>
            <person name="Seo M."/>
            <person name="Sato S."/>
            <person name="Yamada T."/>
            <person name="Mori H."/>
            <person name="Tajima N."/>
            <person name="Moriyama T."/>
            <person name="Ikeuchi M."/>
            <person name="Watanabe M."/>
            <person name="Wada H."/>
            <person name="Kobayashi K."/>
            <person name="Saito M."/>
            <person name="Masuda T."/>
            <person name="Sasaki-Sekimoto Y."/>
            <person name="Mashiguchi K."/>
            <person name="Awai K."/>
            <person name="Shimojima M."/>
            <person name="Masuda S."/>
            <person name="Iwai M."/>
            <person name="Nobusawa T."/>
            <person name="Narise T."/>
            <person name="Kondo S."/>
            <person name="Saito H."/>
            <person name="Sato R."/>
            <person name="Murakawa M."/>
            <person name="Ihara Y."/>
            <person name="Oshima-Yamada Y."/>
            <person name="Ohtaka K."/>
            <person name="Satoh M."/>
            <person name="Sonobe K."/>
            <person name="Ishii M."/>
            <person name="Ohtani R."/>
            <person name="Kanamori-Sato M."/>
            <person name="Honoki R."/>
            <person name="Miyazaki D."/>
            <person name="Mochizuki H."/>
            <person name="Umetsu J."/>
            <person name="Higashi K."/>
            <person name="Shibata D."/>
            <person name="Kamiya Y."/>
            <person name="Sato N."/>
            <person name="Nakamura Y."/>
            <person name="Tabata S."/>
            <person name="Ida S."/>
            <person name="Kurokawa K."/>
            <person name="Ohta H."/>
        </authorList>
    </citation>
    <scope>NUCLEOTIDE SEQUENCE [LARGE SCALE GENOMIC DNA]</scope>
    <source>
        <strain evidence="14 15">NIES-2285</strain>
    </source>
</reference>
<dbReference type="CDD" id="cd01319">
    <property type="entry name" value="AMPD"/>
    <property type="match status" value="1"/>
</dbReference>
<dbReference type="InterPro" id="IPR006650">
    <property type="entry name" value="A/AMP_deam_AS"/>
</dbReference>
<feature type="compositionally biased region" description="Basic and acidic residues" evidence="12">
    <location>
        <begin position="145"/>
        <end position="157"/>
    </location>
</feature>
<dbReference type="InterPro" id="IPR006329">
    <property type="entry name" value="AMPD"/>
</dbReference>
<feature type="transmembrane region" description="Helical" evidence="13">
    <location>
        <begin position="12"/>
        <end position="34"/>
    </location>
</feature>
<feature type="compositionally biased region" description="Basic residues" evidence="12">
    <location>
        <begin position="74"/>
        <end position="91"/>
    </location>
</feature>
<dbReference type="NCBIfam" id="TIGR01429">
    <property type="entry name" value="AMP_deaminase"/>
    <property type="match status" value="1"/>
</dbReference>
<dbReference type="GO" id="GO:0005829">
    <property type="term" value="C:cytosol"/>
    <property type="evidence" value="ECO:0000318"/>
    <property type="project" value="GO_Central"/>
</dbReference>
<dbReference type="EMBL" id="DF236954">
    <property type="protein sequence ID" value="GAQ77894.1"/>
    <property type="molecule type" value="Genomic_DNA"/>
</dbReference>
<comment type="cofactor">
    <cofactor evidence="11">
        <name>Zn(2+)</name>
        <dbReference type="ChEBI" id="CHEBI:29105"/>
    </cofactor>
    <text evidence="11">Binds 1 zinc ion per subunit.</text>
</comment>
<evidence type="ECO:0000313" key="14">
    <source>
        <dbReference type="EMBL" id="GAQ77894.1"/>
    </source>
</evidence>
<dbReference type="InterPro" id="IPR032466">
    <property type="entry name" value="Metal_Hydrolase"/>
</dbReference>
<dbReference type="AlphaFoldDB" id="A0A1Y1HHF7"/>
<evidence type="ECO:0000256" key="11">
    <source>
        <dbReference type="PIRSR" id="PIRSR606329-3"/>
    </source>
</evidence>
<keyword evidence="5" id="KW-0378">Hydrolase</keyword>
<evidence type="ECO:0000256" key="6">
    <source>
        <dbReference type="ARBA" id="ARBA00022833"/>
    </source>
</evidence>
<dbReference type="Gene3D" id="4.10.800.20">
    <property type="match status" value="1"/>
</dbReference>
<evidence type="ECO:0000256" key="9">
    <source>
        <dbReference type="PIRSR" id="PIRSR606329-1"/>
    </source>
</evidence>
<comment type="catalytic activity">
    <reaction evidence="8">
        <text>AMP + H2O + H(+) = IMP + NH4(+)</text>
        <dbReference type="Rhea" id="RHEA:14777"/>
        <dbReference type="ChEBI" id="CHEBI:15377"/>
        <dbReference type="ChEBI" id="CHEBI:15378"/>
        <dbReference type="ChEBI" id="CHEBI:28938"/>
        <dbReference type="ChEBI" id="CHEBI:58053"/>
        <dbReference type="ChEBI" id="CHEBI:456215"/>
        <dbReference type="EC" id="3.5.4.6"/>
    </reaction>
</comment>
<evidence type="ECO:0000256" key="10">
    <source>
        <dbReference type="PIRSR" id="PIRSR606329-2"/>
    </source>
</evidence>
<dbReference type="GO" id="GO:0003876">
    <property type="term" value="F:AMP deaminase activity"/>
    <property type="evidence" value="ECO:0000318"/>
    <property type="project" value="GO_Central"/>
</dbReference>
<name>A0A1Y1HHF7_KLENI</name>
<feature type="binding site" evidence="11">
    <location>
        <position position="747"/>
    </location>
    <ligand>
        <name>Zn(2+)</name>
        <dbReference type="ChEBI" id="CHEBI:29105"/>
        <note>catalytic</note>
    </ligand>
</feature>